<evidence type="ECO:0000313" key="3">
    <source>
        <dbReference type="Proteomes" id="UP000287651"/>
    </source>
</evidence>
<comment type="caution">
    <text evidence="2">The sequence shown here is derived from an EMBL/GenBank/DDBJ whole genome shotgun (WGS) entry which is preliminary data.</text>
</comment>
<reference evidence="2 3" key="1">
    <citation type="journal article" date="2014" name="Agronomy (Basel)">
        <title>A Draft Genome Sequence for Ensete ventricosum, the Drought-Tolerant Tree Against Hunger.</title>
        <authorList>
            <person name="Harrison J."/>
            <person name="Moore K.A."/>
            <person name="Paszkiewicz K."/>
            <person name="Jones T."/>
            <person name="Grant M."/>
            <person name="Ambacheew D."/>
            <person name="Muzemil S."/>
            <person name="Studholme D.J."/>
        </authorList>
    </citation>
    <scope>NUCLEOTIDE SEQUENCE [LARGE SCALE GENOMIC DNA]</scope>
</reference>
<feature type="region of interest" description="Disordered" evidence="1">
    <location>
        <begin position="46"/>
        <end position="83"/>
    </location>
</feature>
<feature type="compositionally biased region" description="Basic and acidic residues" evidence="1">
    <location>
        <begin position="1"/>
        <end position="12"/>
    </location>
</feature>
<sequence>MPLEEVRAENGEGKPLPSSLLPVHHGCRLPSSQTSSAVCRGSIGVDNQLRGDSQPSSSSCSHGDGIHHLSGGGHAVIRLHDEQ</sequence>
<proteinExistence type="predicted"/>
<feature type="region of interest" description="Disordered" evidence="1">
    <location>
        <begin position="1"/>
        <end position="22"/>
    </location>
</feature>
<gene>
    <name evidence="2" type="ORF">B296_00013209</name>
</gene>
<feature type="compositionally biased region" description="Polar residues" evidence="1">
    <location>
        <begin position="50"/>
        <end position="61"/>
    </location>
</feature>
<name>A0A427A6Z3_ENSVE</name>
<dbReference type="AlphaFoldDB" id="A0A427A6Z3"/>
<evidence type="ECO:0000256" key="1">
    <source>
        <dbReference type="SAM" id="MobiDB-lite"/>
    </source>
</evidence>
<dbReference type="EMBL" id="AMZH03003551">
    <property type="protein sequence ID" value="RRT71973.1"/>
    <property type="molecule type" value="Genomic_DNA"/>
</dbReference>
<organism evidence="2 3">
    <name type="scientific">Ensete ventricosum</name>
    <name type="common">Abyssinian banana</name>
    <name type="synonym">Musa ensete</name>
    <dbReference type="NCBI Taxonomy" id="4639"/>
    <lineage>
        <taxon>Eukaryota</taxon>
        <taxon>Viridiplantae</taxon>
        <taxon>Streptophyta</taxon>
        <taxon>Embryophyta</taxon>
        <taxon>Tracheophyta</taxon>
        <taxon>Spermatophyta</taxon>
        <taxon>Magnoliopsida</taxon>
        <taxon>Liliopsida</taxon>
        <taxon>Zingiberales</taxon>
        <taxon>Musaceae</taxon>
        <taxon>Ensete</taxon>
    </lineage>
</organism>
<protein>
    <submittedName>
        <fullName evidence="2">Uncharacterized protein</fullName>
    </submittedName>
</protein>
<dbReference type="Proteomes" id="UP000287651">
    <property type="component" value="Unassembled WGS sequence"/>
</dbReference>
<accession>A0A427A6Z3</accession>
<evidence type="ECO:0000313" key="2">
    <source>
        <dbReference type="EMBL" id="RRT71973.1"/>
    </source>
</evidence>